<gene>
    <name evidence="2" type="ORF">ACI43T_03550</name>
</gene>
<feature type="signal peptide" evidence="1">
    <location>
        <begin position="1"/>
        <end position="17"/>
    </location>
</feature>
<proteinExistence type="predicted"/>
<keyword evidence="1" id="KW-0732">Signal</keyword>
<dbReference type="SMART" id="SM00671">
    <property type="entry name" value="SEL1"/>
    <property type="match status" value="4"/>
</dbReference>
<keyword evidence="3" id="KW-1185">Reference proteome</keyword>
<dbReference type="Proteomes" id="UP001621964">
    <property type="component" value="Unassembled WGS sequence"/>
</dbReference>
<evidence type="ECO:0000313" key="2">
    <source>
        <dbReference type="EMBL" id="MFK7641573.1"/>
    </source>
</evidence>
<name>A0ABW8Q354_9NEIS</name>
<dbReference type="InterPro" id="IPR011990">
    <property type="entry name" value="TPR-like_helical_dom_sf"/>
</dbReference>
<feature type="chain" id="PRO_5045892058" evidence="1">
    <location>
        <begin position="18"/>
        <end position="187"/>
    </location>
</feature>
<dbReference type="RefSeq" id="WP_071191012.1">
    <property type="nucleotide sequence ID" value="NZ_JBJGEB010000003.1"/>
</dbReference>
<protein>
    <submittedName>
        <fullName evidence="2">Tetratricopeptide repeat protein</fullName>
    </submittedName>
</protein>
<dbReference type="Pfam" id="PF08238">
    <property type="entry name" value="Sel1"/>
    <property type="match status" value="4"/>
</dbReference>
<dbReference type="EMBL" id="JBJGEB010000003">
    <property type="protein sequence ID" value="MFK7641573.1"/>
    <property type="molecule type" value="Genomic_DNA"/>
</dbReference>
<dbReference type="PANTHER" id="PTHR45011">
    <property type="entry name" value="DAP3-BINDING CELL DEATH ENHANCER 1"/>
    <property type="match status" value="1"/>
</dbReference>
<dbReference type="Gene3D" id="1.25.40.10">
    <property type="entry name" value="Tetratricopeptide repeat domain"/>
    <property type="match status" value="1"/>
</dbReference>
<evidence type="ECO:0000256" key="1">
    <source>
        <dbReference type="SAM" id="SignalP"/>
    </source>
</evidence>
<evidence type="ECO:0000313" key="3">
    <source>
        <dbReference type="Proteomes" id="UP001621964"/>
    </source>
</evidence>
<reference evidence="2 3" key="1">
    <citation type="submission" date="2024-11" db="EMBL/GenBank/DDBJ databases">
        <authorList>
            <person name="Mikucki A.G."/>
            <person name="Kahler C.M."/>
        </authorList>
    </citation>
    <scope>NUCLEOTIDE SEQUENCE [LARGE SCALE GENOMIC DNA]</scope>
    <source>
        <strain evidence="2 3">EXNM717</strain>
    </source>
</reference>
<accession>A0ABW8Q354</accession>
<dbReference type="InterPro" id="IPR052748">
    <property type="entry name" value="ISR_Activator"/>
</dbReference>
<dbReference type="SUPFAM" id="SSF81901">
    <property type="entry name" value="HCP-like"/>
    <property type="match status" value="1"/>
</dbReference>
<dbReference type="InterPro" id="IPR006597">
    <property type="entry name" value="Sel1-like"/>
</dbReference>
<sequence>MKRMFVLFVGIILSATAAPIHSGGGEFGRQNAAEGQAAYLLDRGIEAFNRRDYDEALTIFTQASAAGHVKAQRYIGLMYLNGYGVRQNAGRAAAEFKKAADKGDITAQYWLAYCYEHGLGISKSISEAVDWYQESARRGDHISAPAMTALGRLAESDDVKEALDWYKKSAAAGDKEAQAALRRLDMK</sequence>
<organism evidence="2 3">
    <name type="scientific">Neisseria oralis</name>
    <dbReference type="NCBI Taxonomy" id="1107316"/>
    <lineage>
        <taxon>Bacteria</taxon>
        <taxon>Pseudomonadati</taxon>
        <taxon>Pseudomonadota</taxon>
        <taxon>Betaproteobacteria</taxon>
        <taxon>Neisseriales</taxon>
        <taxon>Neisseriaceae</taxon>
        <taxon>Neisseria</taxon>
    </lineage>
</organism>
<comment type="caution">
    <text evidence="2">The sequence shown here is derived from an EMBL/GenBank/DDBJ whole genome shotgun (WGS) entry which is preliminary data.</text>
</comment>
<dbReference type="PANTHER" id="PTHR45011:SF1">
    <property type="entry name" value="DAP3-BINDING CELL DEATH ENHANCER 1"/>
    <property type="match status" value="1"/>
</dbReference>